<dbReference type="SUPFAM" id="SSF52266">
    <property type="entry name" value="SGNH hydrolase"/>
    <property type="match status" value="1"/>
</dbReference>
<evidence type="ECO:0000313" key="2">
    <source>
        <dbReference type="EMBL" id="MDQ0380743.1"/>
    </source>
</evidence>
<name>A0ABU0EZR2_9PSEU</name>
<dbReference type="InterPro" id="IPR013830">
    <property type="entry name" value="SGNH_hydro"/>
</dbReference>
<dbReference type="EMBL" id="JAUSUT010000001">
    <property type="protein sequence ID" value="MDQ0380743.1"/>
    <property type="molecule type" value="Genomic_DNA"/>
</dbReference>
<sequence length="280" mass="29903">MREEFTQTPDPLPRRAARLAVLGDSTAVGLGDPVPGGAWRGVGPLVAAALGVPPSGYLNTAFTGARMRCVRTDQLPAALGHRPDVAVVIVGMNDTLRSDFDAPAMARDLEHVVTSLQSAGATVVTMRFHDHSRVFRLPGPLRRALTARITELNDVIDVVTRRHAAACLDLGALPGAYDLAAWSVDRLHPSELGHRLLARGVTELVAAAGIAVPAPVSLVCSGGITPRTIDHVGWLVVKGIPWLWRRGRDLLPYAAAIVARSMVRSRHAEPLELEPAPVEQ</sequence>
<evidence type="ECO:0000313" key="3">
    <source>
        <dbReference type="Proteomes" id="UP001229651"/>
    </source>
</evidence>
<keyword evidence="3" id="KW-1185">Reference proteome</keyword>
<feature type="domain" description="SGNH hydrolase-type esterase" evidence="1">
    <location>
        <begin position="21"/>
        <end position="196"/>
    </location>
</feature>
<accession>A0ABU0EZR2</accession>
<dbReference type="Proteomes" id="UP001229651">
    <property type="component" value="Unassembled WGS sequence"/>
</dbReference>
<reference evidence="2 3" key="1">
    <citation type="submission" date="2023-07" db="EMBL/GenBank/DDBJ databases">
        <title>Sequencing the genomes of 1000 actinobacteria strains.</title>
        <authorList>
            <person name="Klenk H.-P."/>
        </authorList>
    </citation>
    <scope>NUCLEOTIDE SEQUENCE [LARGE SCALE GENOMIC DNA]</scope>
    <source>
        <strain evidence="2 3">DSM 45805</strain>
    </source>
</reference>
<protein>
    <submittedName>
        <fullName evidence="2">Lysophospholipase L1-like esterase</fullName>
    </submittedName>
</protein>
<comment type="caution">
    <text evidence="2">The sequence shown here is derived from an EMBL/GenBank/DDBJ whole genome shotgun (WGS) entry which is preliminary data.</text>
</comment>
<dbReference type="PANTHER" id="PTHR43784">
    <property type="entry name" value="GDSL-LIKE LIPASE/ACYLHYDROLASE, PUTATIVE (AFU_ORTHOLOGUE AFUA_2G00820)-RELATED"/>
    <property type="match status" value="1"/>
</dbReference>
<dbReference type="PANTHER" id="PTHR43784:SF2">
    <property type="entry name" value="GDSL-LIKE LIPASE_ACYLHYDROLASE, PUTATIVE (AFU_ORTHOLOGUE AFUA_2G00820)-RELATED"/>
    <property type="match status" value="1"/>
</dbReference>
<evidence type="ECO:0000259" key="1">
    <source>
        <dbReference type="Pfam" id="PF13472"/>
    </source>
</evidence>
<organism evidence="2 3">
    <name type="scientific">Amycolatopsis thermophila</name>
    <dbReference type="NCBI Taxonomy" id="206084"/>
    <lineage>
        <taxon>Bacteria</taxon>
        <taxon>Bacillati</taxon>
        <taxon>Actinomycetota</taxon>
        <taxon>Actinomycetes</taxon>
        <taxon>Pseudonocardiales</taxon>
        <taxon>Pseudonocardiaceae</taxon>
        <taxon>Amycolatopsis</taxon>
    </lineage>
</organism>
<proteinExistence type="predicted"/>
<dbReference type="InterPro" id="IPR053140">
    <property type="entry name" value="GDSL_Rv0518-like"/>
</dbReference>
<dbReference type="Gene3D" id="3.40.50.1110">
    <property type="entry name" value="SGNH hydrolase"/>
    <property type="match status" value="1"/>
</dbReference>
<dbReference type="Pfam" id="PF13472">
    <property type="entry name" value="Lipase_GDSL_2"/>
    <property type="match status" value="1"/>
</dbReference>
<gene>
    <name evidence="2" type="ORF">FB470_004737</name>
</gene>
<dbReference type="InterPro" id="IPR036514">
    <property type="entry name" value="SGNH_hydro_sf"/>
</dbReference>
<dbReference type="RefSeq" id="WP_306994920.1">
    <property type="nucleotide sequence ID" value="NZ_JAUSUT010000001.1"/>
</dbReference>
<dbReference type="CDD" id="cd01832">
    <property type="entry name" value="SGNH_hydrolase_like_1"/>
    <property type="match status" value="1"/>
</dbReference>